<proteinExistence type="inferred from homology"/>
<organism evidence="4 5">
    <name type="scientific">Artemisia annua</name>
    <name type="common">Sweet wormwood</name>
    <dbReference type="NCBI Taxonomy" id="35608"/>
    <lineage>
        <taxon>Eukaryota</taxon>
        <taxon>Viridiplantae</taxon>
        <taxon>Streptophyta</taxon>
        <taxon>Embryophyta</taxon>
        <taxon>Tracheophyta</taxon>
        <taxon>Spermatophyta</taxon>
        <taxon>Magnoliopsida</taxon>
        <taxon>eudicotyledons</taxon>
        <taxon>Gunneridae</taxon>
        <taxon>Pentapetalae</taxon>
        <taxon>asterids</taxon>
        <taxon>campanulids</taxon>
        <taxon>Asterales</taxon>
        <taxon>Asteraceae</taxon>
        <taxon>Asteroideae</taxon>
        <taxon>Anthemideae</taxon>
        <taxon>Artemisiinae</taxon>
        <taxon>Artemisia</taxon>
    </lineage>
</organism>
<feature type="region of interest" description="Disordered" evidence="2">
    <location>
        <begin position="58"/>
        <end position="83"/>
    </location>
</feature>
<sequence>MANMINQKRVSLSEHGQHDNKESFKDKWFHEGNSQDYDSIDSEYVAAIAAATFVVHSLEEKSSSQHQRREKTREEDSLRTRTSQIDRALSLARPSRPRDPYVNRNLSIRGSGNTNVDTWERNQLLKIKKRYEKNNLTILEWENEKKTRAKRRMEEKKVIVSFSFNRCLLDLGNHNRWFQ</sequence>
<evidence type="ECO:0000313" key="4">
    <source>
        <dbReference type="EMBL" id="PWA60187.1"/>
    </source>
</evidence>
<dbReference type="STRING" id="35608.A0A2U1MG12"/>
<dbReference type="Proteomes" id="UP000245207">
    <property type="component" value="Unassembled WGS sequence"/>
</dbReference>
<keyword evidence="5" id="KW-1185">Reference proteome</keyword>
<feature type="compositionally biased region" description="Basic and acidic residues" evidence="2">
    <location>
        <begin position="11"/>
        <end position="20"/>
    </location>
</feature>
<name>A0A2U1MG12_ARTAN</name>
<dbReference type="InterPro" id="IPR005516">
    <property type="entry name" value="Remorin_C"/>
</dbReference>
<comment type="caution">
    <text evidence="4">The sequence shown here is derived from an EMBL/GenBank/DDBJ whole genome shotgun (WGS) entry which is preliminary data.</text>
</comment>
<dbReference type="OrthoDB" id="775261at2759"/>
<evidence type="ECO:0000259" key="3">
    <source>
        <dbReference type="Pfam" id="PF03763"/>
    </source>
</evidence>
<feature type="domain" description="Remorin C-terminal" evidence="3">
    <location>
        <begin position="114"/>
        <end position="157"/>
    </location>
</feature>
<evidence type="ECO:0000256" key="1">
    <source>
        <dbReference type="ARBA" id="ARBA00005711"/>
    </source>
</evidence>
<dbReference type="EMBL" id="PKPP01005423">
    <property type="protein sequence ID" value="PWA60187.1"/>
    <property type="molecule type" value="Genomic_DNA"/>
</dbReference>
<dbReference type="AlphaFoldDB" id="A0A2U1MG12"/>
<evidence type="ECO:0000256" key="2">
    <source>
        <dbReference type="SAM" id="MobiDB-lite"/>
    </source>
</evidence>
<feature type="region of interest" description="Disordered" evidence="2">
    <location>
        <begin position="1"/>
        <end position="20"/>
    </location>
</feature>
<comment type="similarity">
    <text evidence="1">Belongs to the remorin family.</text>
</comment>
<accession>A0A2U1MG12</accession>
<reference evidence="4 5" key="1">
    <citation type="journal article" date="2018" name="Mol. Plant">
        <title>The genome of Artemisia annua provides insight into the evolution of Asteraceae family and artemisinin biosynthesis.</title>
        <authorList>
            <person name="Shen Q."/>
            <person name="Zhang L."/>
            <person name="Liao Z."/>
            <person name="Wang S."/>
            <person name="Yan T."/>
            <person name="Shi P."/>
            <person name="Liu M."/>
            <person name="Fu X."/>
            <person name="Pan Q."/>
            <person name="Wang Y."/>
            <person name="Lv Z."/>
            <person name="Lu X."/>
            <person name="Zhang F."/>
            <person name="Jiang W."/>
            <person name="Ma Y."/>
            <person name="Chen M."/>
            <person name="Hao X."/>
            <person name="Li L."/>
            <person name="Tang Y."/>
            <person name="Lv G."/>
            <person name="Zhou Y."/>
            <person name="Sun X."/>
            <person name="Brodelius P.E."/>
            <person name="Rose J.K.C."/>
            <person name="Tang K."/>
        </authorList>
    </citation>
    <scope>NUCLEOTIDE SEQUENCE [LARGE SCALE GENOMIC DNA]</scope>
    <source>
        <strain evidence="5">cv. Huhao1</strain>
        <tissue evidence="4">Leaf</tissue>
    </source>
</reference>
<evidence type="ECO:0000313" key="5">
    <source>
        <dbReference type="Proteomes" id="UP000245207"/>
    </source>
</evidence>
<gene>
    <name evidence="4" type="ORF">CTI12_AA383250</name>
</gene>
<dbReference type="Pfam" id="PF03763">
    <property type="entry name" value="Remorin_C"/>
    <property type="match status" value="1"/>
</dbReference>
<feature type="compositionally biased region" description="Polar residues" evidence="2">
    <location>
        <begin position="1"/>
        <end position="10"/>
    </location>
</feature>
<protein>
    <submittedName>
        <fullName evidence="4">Remorin</fullName>
    </submittedName>
</protein>